<proteinExistence type="predicted"/>
<keyword evidence="2" id="KW-1185">Reference proteome</keyword>
<sequence length="203" mass="21554">MEAVAEYRFHLPELWHQIPVGATDDAWAVELAGGLLGDGEPPVPDAVTLLAQQFLDVSRAVAGMGVSTVQAAVLVADPASVLVDAMLTLSFQRGVPVETYQARLNSVVDEIEQAQIMGKQDIQSEVPSGQVHGAHLLIGHLPVEEFTAGSLLEERVQLGLFPHGTGDVVDLVVVAANTAFFEDLPTTALDLLGRVEIETETVA</sequence>
<protein>
    <submittedName>
        <fullName evidence="1">Uncharacterized protein</fullName>
    </submittedName>
</protein>
<dbReference type="RefSeq" id="WP_377198451.1">
    <property type="nucleotide sequence ID" value="NZ_JBHUHF010000001.1"/>
</dbReference>
<evidence type="ECO:0000313" key="2">
    <source>
        <dbReference type="Proteomes" id="UP001597338"/>
    </source>
</evidence>
<reference evidence="2" key="1">
    <citation type="journal article" date="2019" name="Int. J. Syst. Evol. Microbiol.">
        <title>The Global Catalogue of Microorganisms (GCM) 10K type strain sequencing project: providing services to taxonomists for standard genome sequencing and annotation.</title>
        <authorList>
            <consortium name="The Broad Institute Genomics Platform"/>
            <consortium name="The Broad Institute Genome Sequencing Center for Infectious Disease"/>
            <person name="Wu L."/>
            <person name="Ma J."/>
        </authorList>
    </citation>
    <scope>NUCLEOTIDE SEQUENCE [LARGE SCALE GENOMIC DNA]</scope>
    <source>
        <strain evidence="2">CCM 7043</strain>
    </source>
</reference>
<dbReference type="Proteomes" id="UP001597338">
    <property type="component" value="Unassembled WGS sequence"/>
</dbReference>
<gene>
    <name evidence="1" type="ORF">ACFSL2_14050</name>
</gene>
<accession>A0ABW4V9Z9</accession>
<comment type="caution">
    <text evidence="1">The sequence shown here is derived from an EMBL/GenBank/DDBJ whole genome shotgun (WGS) entry which is preliminary data.</text>
</comment>
<organism evidence="1 2">
    <name type="scientific">Promicromonospora aerolata</name>
    <dbReference type="NCBI Taxonomy" id="195749"/>
    <lineage>
        <taxon>Bacteria</taxon>
        <taxon>Bacillati</taxon>
        <taxon>Actinomycetota</taxon>
        <taxon>Actinomycetes</taxon>
        <taxon>Micrococcales</taxon>
        <taxon>Promicromonosporaceae</taxon>
        <taxon>Promicromonospora</taxon>
    </lineage>
</organism>
<name>A0ABW4V9Z9_9MICO</name>
<dbReference type="EMBL" id="JBHUHF010000001">
    <property type="protein sequence ID" value="MFD2026634.1"/>
    <property type="molecule type" value="Genomic_DNA"/>
</dbReference>
<evidence type="ECO:0000313" key="1">
    <source>
        <dbReference type="EMBL" id="MFD2026634.1"/>
    </source>
</evidence>